<dbReference type="AlphaFoldDB" id="A0A7W7AN53"/>
<name>A0A7W7AN53_9SPHN</name>
<evidence type="ECO:0000313" key="2">
    <source>
        <dbReference type="Proteomes" id="UP000574769"/>
    </source>
</evidence>
<gene>
    <name evidence="1" type="ORF">GGQ96_004294</name>
</gene>
<dbReference type="EMBL" id="JACHNY010000039">
    <property type="protein sequence ID" value="MBB4620122.1"/>
    <property type="molecule type" value="Genomic_DNA"/>
</dbReference>
<protein>
    <submittedName>
        <fullName evidence="1">Uncharacterized protein</fullName>
    </submittedName>
</protein>
<sequence length="195" mass="21122">MDTRPDTAAQAALAADVRRPVTFAWLDLKGEPIRVTNAPYSVTFAGTGDEDLDGFTFTAVDPRVVSVGPIKAKEGGTDTLTLQLSGLAGVDDELMTQIGDRTNWAGRDCRLWRAMLDPQSMTRIGSLWAYYTGYMSVPKITGDRQGQVINLSVESYLAFFGQASNRTYLDQQSYDPGDTSAALAIAIANGASRKR</sequence>
<proteinExistence type="predicted"/>
<organism evidence="1 2">
    <name type="scientific">Sphingomonas abaci</name>
    <dbReference type="NCBI Taxonomy" id="237611"/>
    <lineage>
        <taxon>Bacteria</taxon>
        <taxon>Pseudomonadati</taxon>
        <taxon>Pseudomonadota</taxon>
        <taxon>Alphaproteobacteria</taxon>
        <taxon>Sphingomonadales</taxon>
        <taxon>Sphingomonadaceae</taxon>
        <taxon>Sphingomonas</taxon>
    </lineage>
</organism>
<dbReference type="RefSeq" id="WP_184117194.1">
    <property type="nucleotide sequence ID" value="NZ_JACHNY010000039.1"/>
</dbReference>
<keyword evidence="2" id="KW-1185">Reference proteome</keyword>
<reference evidence="1 2" key="1">
    <citation type="submission" date="2020-08" db="EMBL/GenBank/DDBJ databases">
        <title>Genomic Encyclopedia of Type Strains, Phase IV (KMG-IV): sequencing the most valuable type-strain genomes for metagenomic binning, comparative biology and taxonomic classification.</title>
        <authorList>
            <person name="Goeker M."/>
        </authorList>
    </citation>
    <scope>NUCLEOTIDE SEQUENCE [LARGE SCALE GENOMIC DNA]</scope>
    <source>
        <strain evidence="1 2">DSM 15867</strain>
    </source>
</reference>
<dbReference type="Proteomes" id="UP000574769">
    <property type="component" value="Unassembled WGS sequence"/>
</dbReference>
<comment type="caution">
    <text evidence="1">The sequence shown here is derived from an EMBL/GenBank/DDBJ whole genome shotgun (WGS) entry which is preliminary data.</text>
</comment>
<evidence type="ECO:0000313" key="1">
    <source>
        <dbReference type="EMBL" id="MBB4620122.1"/>
    </source>
</evidence>
<accession>A0A7W7AN53</accession>